<keyword evidence="2" id="KW-1185">Reference proteome</keyword>
<comment type="caution">
    <text evidence="1">The sequence shown here is derived from an EMBL/GenBank/DDBJ whole genome shotgun (WGS) entry which is preliminary data.</text>
</comment>
<gene>
    <name evidence="1" type="ORF">BV898_02410</name>
</gene>
<evidence type="ECO:0000313" key="1">
    <source>
        <dbReference type="EMBL" id="OQV23670.1"/>
    </source>
</evidence>
<accession>A0A1W0X8F8</accession>
<dbReference type="Proteomes" id="UP000192578">
    <property type="component" value="Unassembled WGS sequence"/>
</dbReference>
<evidence type="ECO:0000313" key="2">
    <source>
        <dbReference type="Proteomes" id="UP000192578"/>
    </source>
</evidence>
<sequence>MQQMLQVQGMNGMQLPINAPQARMLQMNSAQFTLTLSVPNFAAFTGGVGGTEVSSILFHQAPDFGFHVQDLDGFWYLSLFRQTAANTSDPVSYLFHFARQQSTRGAFVADIALLIPAANQKWLFSDVPIPETTFAGQRCIVAGRMLSAADLLDLQKKSHRTTHCF</sequence>
<dbReference type="AlphaFoldDB" id="A0A1W0X8F8"/>
<dbReference type="EMBL" id="MTYJ01000010">
    <property type="protein sequence ID" value="OQV23670.1"/>
    <property type="molecule type" value="Genomic_DNA"/>
</dbReference>
<protein>
    <submittedName>
        <fullName evidence="1">Uncharacterized protein</fullName>
    </submittedName>
</protein>
<name>A0A1W0X8F8_HYPEX</name>
<reference evidence="2" key="1">
    <citation type="submission" date="2017-01" db="EMBL/GenBank/DDBJ databases">
        <title>Comparative genomics of anhydrobiosis in the tardigrade Hypsibius dujardini.</title>
        <authorList>
            <person name="Yoshida Y."/>
            <person name="Koutsovoulos G."/>
            <person name="Laetsch D."/>
            <person name="Stevens L."/>
            <person name="Kumar S."/>
            <person name="Horikawa D."/>
            <person name="Ishino K."/>
            <person name="Komine S."/>
            <person name="Tomita M."/>
            <person name="Blaxter M."/>
            <person name="Arakawa K."/>
        </authorList>
    </citation>
    <scope>NUCLEOTIDE SEQUENCE [LARGE SCALE GENOMIC DNA]</scope>
    <source>
        <strain evidence="2">Z151</strain>
    </source>
</reference>
<organism evidence="1 2">
    <name type="scientific">Hypsibius exemplaris</name>
    <name type="common">Freshwater tardigrade</name>
    <dbReference type="NCBI Taxonomy" id="2072580"/>
    <lineage>
        <taxon>Eukaryota</taxon>
        <taxon>Metazoa</taxon>
        <taxon>Ecdysozoa</taxon>
        <taxon>Tardigrada</taxon>
        <taxon>Eutardigrada</taxon>
        <taxon>Parachela</taxon>
        <taxon>Hypsibioidea</taxon>
        <taxon>Hypsibiidae</taxon>
        <taxon>Hypsibius</taxon>
    </lineage>
</organism>
<proteinExistence type="predicted"/>